<sequence>MSAQNLRGKPLGLVSFCSRIRTGHRENFYRGSCIFRDAVEPKQGLARQTWCRAAMEPELAGPACAGRHSAGKRLSIMIPSWIDAADFGGWGKKNARMWGSSHQPSYDCGSLNNFAPPVEPSTASTRPTLRDGH</sequence>
<dbReference type="AlphaFoldDB" id="A0A2U3Q5A4"/>
<organism evidence="1 2">
    <name type="scientific">Bradyrhizobium vignae</name>
    <dbReference type="NCBI Taxonomy" id="1549949"/>
    <lineage>
        <taxon>Bacteria</taxon>
        <taxon>Pseudomonadati</taxon>
        <taxon>Pseudomonadota</taxon>
        <taxon>Alphaproteobacteria</taxon>
        <taxon>Hyphomicrobiales</taxon>
        <taxon>Nitrobacteraceae</taxon>
        <taxon>Bradyrhizobium</taxon>
    </lineage>
</organism>
<gene>
    <name evidence="1" type="ORF">BRAD3257_5667</name>
</gene>
<dbReference type="KEGG" id="bvz:BRAD3257_5667"/>
<name>A0A2U3Q5A4_9BRAD</name>
<accession>A0A2U3Q5A4</accession>
<evidence type="ECO:0000313" key="1">
    <source>
        <dbReference type="EMBL" id="SPP96603.1"/>
    </source>
</evidence>
<dbReference type="Proteomes" id="UP000246085">
    <property type="component" value="Chromosome BRAD3257"/>
</dbReference>
<evidence type="ECO:0000313" key="2">
    <source>
        <dbReference type="Proteomes" id="UP000246085"/>
    </source>
</evidence>
<proteinExistence type="predicted"/>
<dbReference type="EMBL" id="LS398110">
    <property type="protein sequence ID" value="SPP96603.1"/>
    <property type="molecule type" value="Genomic_DNA"/>
</dbReference>
<protein>
    <submittedName>
        <fullName evidence="1">Uncharacterized protein</fullName>
    </submittedName>
</protein>
<reference evidence="1 2" key="1">
    <citation type="submission" date="2018-03" db="EMBL/GenBank/DDBJ databases">
        <authorList>
            <person name="Gully D."/>
        </authorList>
    </citation>
    <scope>NUCLEOTIDE SEQUENCE [LARGE SCALE GENOMIC DNA]</scope>
    <source>
        <strain evidence="1">ORS3257</strain>
    </source>
</reference>